<protein>
    <recommendedName>
        <fullName evidence="4">AB hydrolase-1 domain-containing protein</fullName>
    </recommendedName>
</protein>
<dbReference type="AlphaFoldDB" id="A0A1F2WGY7"/>
<evidence type="ECO:0000256" key="2">
    <source>
        <dbReference type="ARBA" id="ARBA00023098"/>
    </source>
</evidence>
<gene>
    <name evidence="5" type="ORF">A2Y75_03080</name>
</gene>
<feature type="signal peptide" evidence="3">
    <location>
        <begin position="1"/>
        <end position="29"/>
    </location>
</feature>
<dbReference type="GO" id="GO:0003824">
    <property type="term" value="F:catalytic activity"/>
    <property type="evidence" value="ECO:0007669"/>
    <property type="project" value="UniProtKB-ARBA"/>
</dbReference>
<feature type="chain" id="PRO_5009484182" description="AB hydrolase-1 domain-containing protein" evidence="3">
    <location>
        <begin position="30"/>
        <end position="421"/>
    </location>
</feature>
<dbReference type="PANTHER" id="PTHR11005">
    <property type="entry name" value="LYSOSOMAL ACID LIPASE-RELATED"/>
    <property type="match status" value="1"/>
</dbReference>
<dbReference type="GO" id="GO:0016042">
    <property type="term" value="P:lipid catabolic process"/>
    <property type="evidence" value="ECO:0007669"/>
    <property type="project" value="UniProtKB-KW"/>
</dbReference>
<comment type="caution">
    <text evidence="5">The sequence shown here is derived from an EMBL/GenBank/DDBJ whole genome shotgun (WGS) entry which is preliminary data.</text>
</comment>
<accession>A0A1F2WGY7</accession>
<evidence type="ECO:0000259" key="4">
    <source>
        <dbReference type="Pfam" id="PF12697"/>
    </source>
</evidence>
<feature type="domain" description="AB hydrolase-1" evidence="4">
    <location>
        <begin position="119"/>
        <end position="404"/>
    </location>
</feature>
<evidence type="ECO:0000313" key="6">
    <source>
        <dbReference type="Proteomes" id="UP000177876"/>
    </source>
</evidence>
<keyword evidence="2" id="KW-0443">Lipid metabolism</keyword>
<dbReference type="InterPro" id="IPR000073">
    <property type="entry name" value="AB_hydrolase_1"/>
</dbReference>
<dbReference type="Gene3D" id="3.40.50.1820">
    <property type="entry name" value="alpha/beta hydrolase"/>
    <property type="match status" value="1"/>
</dbReference>
<reference evidence="5 6" key="1">
    <citation type="journal article" date="2016" name="Nat. Commun.">
        <title>Thousands of microbial genomes shed light on interconnected biogeochemical processes in an aquifer system.</title>
        <authorList>
            <person name="Anantharaman K."/>
            <person name="Brown C.T."/>
            <person name="Hug L.A."/>
            <person name="Sharon I."/>
            <person name="Castelle C.J."/>
            <person name="Probst A.J."/>
            <person name="Thomas B.C."/>
            <person name="Singh A."/>
            <person name="Wilkins M.J."/>
            <person name="Karaoz U."/>
            <person name="Brodie E.L."/>
            <person name="Williams K.H."/>
            <person name="Hubbard S.S."/>
            <person name="Banfield J.F."/>
        </authorList>
    </citation>
    <scope>NUCLEOTIDE SEQUENCE [LARGE SCALE GENOMIC DNA]</scope>
</reference>
<evidence type="ECO:0000256" key="1">
    <source>
        <dbReference type="ARBA" id="ARBA00022963"/>
    </source>
</evidence>
<keyword evidence="3" id="KW-0732">Signal</keyword>
<organism evidence="5 6">
    <name type="scientific">Candidatus Solincola sediminis</name>
    <dbReference type="NCBI Taxonomy" id="1797199"/>
    <lineage>
        <taxon>Bacteria</taxon>
        <taxon>Bacillati</taxon>
        <taxon>Actinomycetota</taxon>
        <taxon>Candidatus Geothermincolia</taxon>
        <taxon>Candidatus Geothermincolales</taxon>
        <taxon>Candidatus Geothermincolaceae</taxon>
        <taxon>Candidatus Solincola</taxon>
    </lineage>
</organism>
<dbReference type="Pfam" id="PF12697">
    <property type="entry name" value="Abhydrolase_6"/>
    <property type="match status" value="1"/>
</dbReference>
<dbReference type="SUPFAM" id="SSF53474">
    <property type="entry name" value="alpha/beta-Hydrolases"/>
    <property type="match status" value="1"/>
</dbReference>
<evidence type="ECO:0000256" key="3">
    <source>
        <dbReference type="SAM" id="SignalP"/>
    </source>
</evidence>
<sequence length="421" mass="46076">MGKKIFLTLIFFVTFVLLFVSLVPGSASAANTSDKYTALTEDGVELVMKRYRPNEKAGFREKGQPIILMPGMACNFNFLDVHTPPGKTYNVQLPSPLASWARRDPYVKKDPLRYYSLPHYLWLQGYDVWLANYRGMGREPYASGGADKPYTCSDYGIYDVPAFVEKVYEVTGKHPVWGGHSMGAAMAYIYLEGATYDGGDRTRVVFDPALSAERNGGDGEQSLKAFIDLDGPMAAAGSPSDNLADTSSFPAFLDVRSMTESLAADWAEPTYYVLQLIWAFYQMLGYPDLGLLNILLVENPNNLDPKLVAYVMGYAGDGISGGLIAAMMGNMQGDSANGGSPYADNLAKITLPALVVADGTRDLTNPEDIQKIYTGKTRNPADAFITIPNSSHADLVMGLSAPTALYPEIGKWLRKLRKLPR</sequence>
<dbReference type="STRING" id="1797197.A2Y75_03080"/>
<proteinExistence type="predicted"/>
<keyword evidence="1" id="KW-0442">Lipid degradation</keyword>
<evidence type="ECO:0000313" key="5">
    <source>
        <dbReference type="EMBL" id="OFW56119.1"/>
    </source>
</evidence>
<name>A0A1F2WGY7_9ACTN</name>
<dbReference type="InterPro" id="IPR029058">
    <property type="entry name" value="AB_hydrolase_fold"/>
</dbReference>
<dbReference type="Proteomes" id="UP000177876">
    <property type="component" value="Unassembled WGS sequence"/>
</dbReference>
<dbReference type="EMBL" id="MELK01000048">
    <property type="protein sequence ID" value="OFW56119.1"/>
    <property type="molecule type" value="Genomic_DNA"/>
</dbReference>